<dbReference type="InterPro" id="IPR033113">
    <property type="entry name" value="PLA2_histidine"/>
</dbReference>
<proteinExistence type="predicted"/>
<feature type="signal peptide" evidence="3">
    <location>
        <begin position="1"/>
        <end position="17"/>
    </location>
</feature>
<dbReference type="GO" id="GO:0006644">
    <property type="term" value="P:phospholipid metabolic process"/>
    <property type="evidence" value="ECO:0007669"/>
    <property type="project" value="InterPro"/>
</dbReference>
<dbReference type="PANTHER" id="PTHR34228">
    <property type="entry name" value="PROTEIN CBG09474-RELATED"/>
    <property type="match status" value="1"/>
</dbReference>
<evidence type="ECO:0000256" key="2">
    <source>
        <dbReference type="ARBA" id="ARBA00022525"/>
    </source>
</evidence>
<comment type="caution">
    <text evidence="4">The sequence shown here is derived from an EMBL/GenBank/DDBJ whole genome shotgun (WGS) entry which is preliminary data.</text>
</comment>
<feature type="non-terminal residue" evidence="4">
    <location>
        <position position="357"/>
    </location>
</feature>
<name>A0AAV5UXA9_9BILA</name>
<evidence type="ECO:0000313" key="4">
    <source>
        <dbReference type="EMBL" id="GMT10979.1"/>
    </source>
</evidence>
<dbReference type="InterPro" id="IPR053322">
    <property type="entry name" value="PLA2-like"/>
</dbReference>
<dbReference type="SUPFAM" id="SSF48619">
    <property type="entry name" value="Phospholipase A2, PLA2"/>
    <property type="match status" value="1"/>
</dbReference>
<dbReference type="PANTHER" id="PTHR34228:SF4">
    <property type="entry name" value="VENOM PROTEIN"/>
    <property type="match status" value="1"/>
</dbReference>
<evidence type="ECO:0000256" key="1">
    <source>
        <dbReference type="ARBA" id="ARBA00004613"/>
    </source>
</evidence>
<accession>A0AAV5UXA9</accession>
<protein>
    <submittedName>
        <fullName evidence="4">Uncharacterized protein</fullName>
    </submittedName>
</protein>
<feature type="chain" id="PRO_5043473136" evidence="3">
    <location>
        <begin position="18"/>
        <end position="357"/>
    </location>
</feature>
<gene>
    <name evidence="4" type="ORF">PFISCL1PPCAC_2276</name>
</gene>
<dbReference type="Proteomes" id="UP001432322">
    <property type="component" value="Unassembled WGS sequence"/>
</dbReference>
<reference evidence="4" key="1">
    <citation type="submission" date="2023-10" db="EMBL/GenBank/DDBJ databases">
        <title>Genome assembly of Pristionchus species.</title>
        <authorList>
            <person name="Yoshida K."/>
            <person name="Sommer R.J."/>
        </authorList>
    </citation>
    <scope>NUCLEOTIDE SEQUENCE</scope>
    <source>
        <strain evidence="4">RS5133</strain>
    </source>
</reference>
<evidence type="ECO:0000256" key="3">
    <source>
        <dbReference type="SAM" id="SignalP"/>
    </source>
</evidence>
<dbReference type="GO" id="GO:0004623">
    <property type="term" value="F:phospholipase A2 activity"/>
    <property type="evidence" value="ECO:0007669"/>
    <property type="project" value="InterPro"/>
</dbReference>
<comment type="subcellular location">
    <subcellularLocation>
        <location evidence="1">Secreted</location>
    </subcellularLocation>
</comment>
<dbReference type="GO" id="GO:0005576">
    <property type="term" value="C:extracellular region"/>
    <property type="evidence" value="ECO:0007669"/>
    <property type="project" value="UniProtKB-SubCell"/>
</dbReference>
<sequence>QKLSILLLSLFVVPIIAVDLVEVWDCGTEASKLSKIIAEGTLKQCPLTKDNINMCCKDHDYCYETHELTNFTREYCDFRFCGCLQDAEDLNNNKNCTLQLNMACKIVRNIGGVIFPFAHPKNFTKKFGAFVDARPLGLDMQTLVNECINAKGMAVHCHNTVHRCLERNEEKDDGSLAEHSHEDCRSNMYECLQIIGDTNDTEPCPSLAKEMSKKLNIYTELSSDHHGQSIIDVYPIVSARLLYTCKQSTEPLEFCLKTFDECARDPVNRHEKPESYNVVRRIKIDCHRGLRECIEEATREDEEDECVEARLLAVSRIREHDFEERSVIAEGAKRVWNSISSPFKKLFSRKIKPNTTE</sequence>
<dbReference type="AlphaFoldDB" id="A0AAV5UXA9"/>
<feature type="non-terminal residue" evidence="4">
    <location>
        <position position="1"/>
    </location>
</feature>
<dbReference type="PROSITE" id="PS00118">
    <property type="entry name" value="PA2_HIS"/>
    <property type="match status" value="1"/>
</dbReference>
<evidence type="ECO:0000313" key="5">
    <source>
        <dbReference type="Proteomes" id="UP001432322"/>
    </source>
</evidence>
<keyword evidence="5" id="KW-1185">Reference proteome</keyword>
<organism evidence="4 5">
    <name type="scientific">Pristionchus fissidentatus</name>
    <dbReference type="NCBI Taxonomy" id="1538716"/>
    <lineage>
        <taxon>Eukaryota</taxon>
        <taxon>Metazoa</taxon>
        <taxon>Ecdysozoa</taxon>
        <taxon>Nematoda</taxon>
        <taxon>Chromadorea</taxon>
        <taxon>Rhabditida</taxon>
        <taxon>Rhabditina</taxon>
        <taxon>Diplogasteromorpha</taxon>
        <taxon>Diplogasteroidea</taxon>
        <taxon>Neodiplogasteridae</taxon>
        <taxon>Pristionchus</taxon>
    </lineage>
</organism>
<dbReference type="EMBL" id="BTSY01000001">
    <property type="protein sequence ID" value="GMT10979.1"/>
    <property type="molecule type" value="Genomic_DNA"/>
</dbReference>
<keyword evidence="2" id="KW-0964">Secreted</keyword>
<dbReference type="InterPro" id="IPR036444">
    <property type="entry name" value="PLipase_A2_dom_sf"/>
</dbReference>
<keyword evidence="3" id="KW-0732">Signal</keyword>
<dbReference type="GO" id="GO:0050482">
    <property type="term" value="P:arachidonate secretion"/>
    <property type="evidence" value="ECO:0007669"/>
    <property type="project" value="InterPro"/>
</dbReference>